<reference evidence="11 12" key="1">
    <citation type="submission" date="2017-10" db="EMBL/GenBank/DDBJ databases">
        <title>Draft genome of two endophytic bacteria isolated from 'guarana' Paullinia cupana (Mart.) Ducke.</title>
        <authorList>
            <person name="Siqueira K.A."/>
            <person name="Liotti R.G."/>
            <person name="Mendes T.A."/>
            <person name="Soares M.A."/>
        </authorList>
    </citation>
    <scope>NUCLEOTIDE SEQUENCE [LARGE SCALE GENOMIC DNA]</scope>
    <source>
        <strain evidence="11 12">342</strain>
    </source>
</reference>
<keyword evidence="3" id="KW-0808">Transferase</keyword>
<dbReference type="Pfam" id="PF02578">
    <property type="entry name" value="Cu-oxidase_4"/>
    <property type="match status" value="1"/>
</dbReference>
<evidence type="ECO:0000256" key="10">
    <source>
        <dbReference type="RuleBase" id="RU361274"/>
    </source>
</evidence>
<evidence type="ECO:0000313" key="12">
    <source>
        <dbReference type="Proteomes" id="UP000239181"/>
    </source>
</evidence>
<keyword evidence="4" id="KW-0479">Metal-binding</keyword>
<evidence type="ECO:0000256" key="4">
    <source>
        <dbReference type="ARBA" id="ARBA00022723"/>
    </source>
</evidence>
<sequence>MKPVIPDWSLPANVRACSSTRSGGISDAPWSSLNLGAHVGDDPQNVQANRQRLVEACNLPSMPVWLEQVHGTDVLRLDGQPPASLRADAVYTREPGVVCAVMTADCLPVLFCSADGQEIAAAHAGWRGLCSGVLEATLDAFSAAAEEITVWLGPAIGPNAFEVGPEVKDAFCAVDPAANSAFCAVGEKFYADLWMLATQRLYAAGVRCIRGGGDCTYTQEEQFFSFRRDGVTGRMASFIWLI</sequence>
<evidence type="ECO:0000256" key="6">
    <source>
        <dbReference type="ARBA" id="ARBA00022833"/>
    </source>
</evidence>
<evidence type="ECO:0000256" key="7">
    <source>
        <dbReference type="ARBA" id="ARBA00047989"/>
    </source>
</evidence>
<protein>
    <recommendedName>
        <fullName evidence="10">Purine nucleoside phosphorylase</fullName>
    </recommendedName>
</protein>
<dbReference type="GO" id="GO:0017061">
    <property type="term" value="F:S-methyl-5-thioadenosine phosphorylase activity"/>
    <property type="evidence" value="ECO:0007669"/>
    <property type="project" value="UniProtKB-EC"/>
</dbReference>
<dbReference type="GO" id="GO:0016787">
    <property type="term" value="F:hydrolase activity"/>
    <property type="evidence" value="ECO:0007669"/>
    <property type="project" value="UniProtKB-KW"/>
</dbReference>
<evidence type="ECO:0000256" key="9">
    <source>
        <dbReference type="ARBA" id="ARBA00049893"/>
    </source>
</evidence>
<dbReference type="GO" id="GO:0005507">
    <property type="term" value="F:copper ion binding"/>
    <property type="evidence" value="ECO:0007669"/>
    <property type="project" value="TreeGrafter"/>
</dbReference>
<comment type="caution">
    <text evidence="11">The sequence shown here is derived from an EMBL/GenBank/DDBJ whole genome shotgun (WGS) entry which is preliminary data.</text>
</comment>
<comment type="catalytic activity">
    <reaction evidence="9">
        <text>S-methyl-5'-thioadenosine + phosphate = 5-(methylsulfanyl)-alpha-D-ribose 1-phosphate + adenine</text>
        <dbReference type="Rhea" id="RHEA:11852"/>
        <dbReference type="ChEBI" id="CHEBI:16708"/>
        <dbReference type="ChEBI" id="CHEBI:17509"/>
        <dbReference type="ChEBI" id="CHEBI:43474"/>
        <dbReference type="ChEBI" id="CHEBI:58533"/>
        <dbReference type="EC" id="2.4.2.28"/>
    </reaction>
    <physiologicalReaction direction="left-to-right" evidence="9">
        <dbReference type="Rhea" id="RHEA:11853"/>
    </physiologicalReaction>
</comment>
<evidence type="ECO:0000256" key="5">
    <source>
        <dbReference type="ARBA" id="ARBA00022801"/>
    </source>
</evidence>
<comment type="catalytic activity">
    <reaction evidence="8">
        <text>adenosine + phosphate = alpha-D-ribose 1-phosphate + adenine</text>
        <dbReference type="Rhea" id="RHEA:27642"/>
        <dbReference type="ChEBI" id="CHEBI:16335"/>
        <dbReference type="ChEBI" id="CHEBI:16708"/>
        <dbReference type="ChEBI" id="CHEBI:43474"/>
        <dbReference type="ChEBI" id="CHEBI:57720"/>
        <dbReference type="EC" id="2.4.2.1"/>
    </reaction>
    <physiologicalReaction direction="left-to-right" evidence="8">
        <dbReference type="Rhea" id="RHEA:27643"/>
    </physiologicalReaction>
</comment>
<dbReference type="CDD" id="cd16833">
    <property type="entry name" value="YfiH"/>
    <property type="match status" value="1"/>
</dbReference>
<name>A0A2S9I993_9GAMM</name>
<organism evidence="11 12">
    <name type="scientific">Pantoea coffeiphila</name>
    <dbReference type="NCBI Taxonomy" id="1465635"/>
    <lineage>
        <taxon>Bacteria</taxon>
        <taxon>Pseudomonadati</taxon>
        <taxon>Pseudomonadota</taxon>
        <taxon>Gammaproteobacteria</taxon>
        <taxon>Enterobacterales</taxon>
        <taxon>Erwiniaceae</taxon>
        <taxon>Pantoea</taxon>
    </lineage>
</organism>
<dbReference type="EMBL" id="PDET01000012">
    <property type="protein sequence ID" value="PRD14341.1"/>
    <property type="molecule type" value="Genomic_DNA"/>
</dbReference>
<keyword evidence="12" id="KW-1185">Reference proteome</keyword>
<dbReference type="AlphaFoldDB" id="A0A2S9I993"/>
<evidence type="ECO:0000256" key="1">
    <source>
        <dbReference type="ARBA" id="ARBA00000553"/>
    </source>
</evidence>
<dbReference type="SUPFAM" id="SSF64438">
    <property type="entry name" value="CNF1/YfiH-like putative cysteine hydrolases"/>
    <property type="match status" value="1"/>
</dbReference>
<dbReference type="InterPro" id="IPR011324">
    <property type="entry name" value="Cytotoxic_necrot_fac-like_cat"/>
</dbReference>
<evidence type="ECO:0000256" key="2">
    <source>
        <dbReference type="ARBA" id="ARBA00007353"/>
    </source>
</evidence>
<dbReference type="PANTHER" id="PTHR30616:SF2">
    <property type="entry name" value="PURINE NUCLEOSIDE PHOSPHORYLASE LACC1"/>
    <property type="match status" value="1"/>
</dbReference>
<comment type="catalytic activity">
    <reaction evidence="1">
        <text>inosine + phosphate = alpha-D-ribose 1-phosphate + hypoxanthine</text>
        <dbReference type="Rhea" id="RHEA:27646"/>
        <dbReference type="ChEBI" id="CHEBI:17368"/>
        <dbReference type="ChEBI" id="CHEBI:17596"/>
        <dbReference type="ChEBI" id="CHEBI:43474"/>
        <dbReference type="ChEBI" id="CHEBI:57720"/>
        <dbReference type="EC" id="2.4.2.1"/>
    </reaction>
    <physiologicalReaction direction="left-to-right" evidence="1">
        <dbReference type="Rhea" id="RHEA:27647"/>
    </physiologicalReaction>
</comment>
<evidence type="ECO:0000256" key="3">
    <source>
        <dbReference type="ARBA" id="ARBA00022679"/>
    </source>
</evidence>
<keyword evidence="6" id="KW-0862">Zinc</keyword>
<evidence type="ECO:0000313" key="11">
    <source>
        <dbReference type="EMBL" id="PRD14341.1"/>
    </source>
</evidence>
<proteinExistence type="inferred from homology"/>
<dbReference type="Proteomes" id="UP000239181">
    <property type="component" value="Unassembled WGS sequence"/>
</dbReference>
<evidence type="ECO:0000256" key="8">
    <source>
        <dbReference type="ARBA" id="ARBA00048968"/>
    </source>
</evidence>
<keyword evidence="5" id="KW-0378">Hydrolase</keyword>
<dbReference type="PANTHER" id="PTHR30616">
    <property type="entry name" value="UNCHARACTERIZED PROTEIN YFIH"/>
    <property type="match status" value="1"/>
</dbReference>
<gene>
    <name evidence="11" type="ORF">CQW29_17385</name>
</gene>
<dbReference type="InterPro" id="IPR038371">
    <property type="entry name" value="Cu_polyphenol_OxRdtase_sf"/>
</dbReference>
<dbReference type="NCBIfam" id="NF007998">
    <property type="entry name" value="PRK10723.1"/>
    <property type="match status" value="1"/>
</dbReference>
<comment type="similarity">
    <text evidence="2 10">Belongs to the purine nucleoside phosphorylase YfiH/LACC1 family.</text>
</comment>
<dbReference type="InterPro" id="IPR003730">
    <property type="entry name" value="Cu_polyphenol_OxRdtase"/>
</dbReference>
<dbReference type="Gene3D" id="3.60.140.10">
    <property type="entry name" value="CNF1/YfiH-like putative cysteine hydrolases"/>
    <property type="match status" value="1"/>
</dbReference>
<comment type="catalytic activity">
    <reaction evidence="7">
        <text>adenosine + H2O + H(+) = inosine + NH4(+)</text>
        <dbReference type="Rhea" id="RHEA:24408"/>
        <dbReference type="ChEBI" id="CHEBI:15377"/>
        <dbReference type="ChEBI" id="CHEBI:15378"/>
        <dbReference type="ChEBI" id="CHEBI:16335"/>
        <dbReference type="ChEBI" id="CHEBI:17596"/>
        <dbReference type="ChEBI" id="CHEBI:28938"/>
        <dbReference type="EC" id="3.5.4.4"/>
    </reaction>
    <physiologicalReaction direction="left-to-right" evidence="7">
        <dbReference type="Rhea" id="RHEA:24409"/>
    </physiologicalReaction>
</comment>
<dbReference type="OrthoDB" id="4279at2"/>
<dbReference type="NCBIfam" id="TIGR00726">
    <property type="entry name" value="peptidoglycan editing factor PgeF"/>
    <property type="match status" value="1"/>
</dbReference>
<accession>A0A2S9I993</accession>
<dbReference type="RefSeq" id="WP_105593998.1">
    <property type="nucleotide sequence ID" value="NZ_PDET01000012.1"/>
</dbReference>